<dbReference type="KEGG" id="ipa:Isop_1709"/>
<accession>E8R0U7</accession>
<dbReference type="RefSeq" id="WP_013564581.1">
    <property type="nucleotide sequence ID" value="NC_014962.1"/>
</dbReference>
<sequence>MDLICGGMYRSCSTWQYEVATALLRRFARGGVEPLGYLTGAEYARLSRATREPIRGWRVLKSHEESPVLARVLRRGEARALYSFRDVREVVFSMLHKRRESFETFLYAGRLHQILVNDRFWRNQPGVLIQRYDDLTARPAEGVSQIARFLGLEGVTPEACQAIAQEFSKEANLERTRQLRERLTAQGVDLDDPANALVWDRETLLHWNHVRESAPTWRDLATPAQRRILGAVCGSWLIEQGFETDDRWIVAAVPADRAPRWRLDPAERAAVRRGLRANWALRTSLRHPVLVATLKRWLKQS</sequence>
<gene>
    <name evidence="2" type="ordered locus">Isop_1709</name>
</gene>
<feature type="domain" description="Sulfotransferase" evidence="1">
    <location>
        <begin position="56"/>
        <end position="171"/>
    </location>
</feature>
<reference key="1">
    <citation type="submission" date="2010-11" db="EMBL/GenBank/DDBJ databases">
        <title>The complete sequence of chromosome of Isophaera pallida ATCC 43644.</title>
        <authorList>
            <consortium name="US DOE Joint Genome Institute (JGI-PGF)"/>
            <person name="Lucas S."/>
            <person name="Copeland A."/>
            <person name="Lapidus A."/>
            <person name="Bruce D."/>
            <person name="Goodwin L."/>
            <person name="Pitluck S."/>
            <person name="Kyrpides N."/>
            <person name="Mavromatis K."/>
            <person name="Pagani I."/>
            <person name="Ivanova N."/>
            <person name="Saunders E."/>
            <person name="Brettin T."/>
            <person name="Detter J.C."/>
            <person name="Han C."/>
            <person name="Tapia R."/>
            <person name="Land M."/>
            <person name="Hauser L."/>
            <person name="Markowitz V."/>
            <person name="Cheng J.-F."/>
            <person name="Hugenholtz P."/>
            <person name="Woyke T."/>
            <person name="Wu D."/>
            <person name="Eisen J.A."/>
        </authorList>
    </citation>
    <scope>NUCLEOTIDE SEQUENCE</scope>
    <source>
        <strain>ATCC 43644</strain>
    </source>
</reference>
<evidence type="ECO:0000313" key="2">
    <source>
        <dbReference type="EMBL" id="ADV62293.1"/>
    </source>
</evidence>
<dbReference type="InterPro" id="IPR000863">
    <property type="entry name" value="Sulfotransferase_dom"/>
</dbReference>
<name>E8R0U7_ISOPI</name>
<dbReference type="HOGENOM" id="CLU_923700_0_0_0"/>
<dbReference type="Gene3D" id="3.40.50.300">
    <property type="entry name" value="P-loop containing nucleotide triphosphate hydrolases"/>
    <property type="match status" value="1"/>
</dbReference>
<dbReference type="Pfam" id="PF00685">
    <property type="entry name" value="Sulfotransfer_1"/>
    <property type="match status" value="1"/>
</dbReference>
<dbReference type="SUPFAM" id="SSF52540">
    <property type="entry name" value="P-loop containing nucleoside triphosphate hydrolases"/>
    <property type="match status" value="1"/>
</dbReference>
<dbReference type="InParanoid" id="E8R0U7"/>
<evidence type="ECO:0000313" key="3">
    <source>
        <dbReference type="Proteomes" id="UP000008631"/>
    </source>
</evidence>
<dbReference type="eggNOG" id="ENOG5033332">
    <property type="taxonomic scope" value="Bacteria"/>
</dbReference>
<dbReference type="EMBL" id="CP002353">
    <property type="protein sequence ID" value="ADV62293.1"/>
    <property type="molecule type" value="Genomic_DNA"/>
</dbReference>
<organism evidence="2 3">
    <name type="scientific">Isosphaera pallida (strain ATCC 43644 / DSM 9630 / IS1B)</name>
    <dbReference type="NCBI Taxonomy" id="575540"/>
    <lineage>
        <taxon>Bacteria</taxon>
        <taxon>Pseudomonadati</taxon>
        <taxon>Planctomycetota</taxon>
        <taxon>Planctomycetia</taxon>
        <taxon>Isosphaerales</taxon>
        <taxon>Isosphaeraceae</taxon>
        <taxon>Isosphaera</taxon>
    </lineage>
</organism>
<dbReference type="GO" id="GO:0008146">
    <property type="term" value="F:sulfotransferase activity"/>
    <property type="evidence" value="ECO:0007669"/>
    <property type="project" value="InterPro"/>
</dbReference>
<evidence type="ECO:0000259" key="1">
    <source>
        <dbReference type="Pfam" id="PF00685"/>
    </source>
</evidence>
<dbReference type="InterPro" id="IPR027417">
    <property type="entry name" value="P-loop_NTPase"/>
</dbReference>
<dbReference type="Proteomes" id="UP000008631">
    <property type="component" value="Chromosome"/>
</dbReference>
<protein>
    <recommendedName>
        <fullName evidence="1">Sulfotransferase domain-containing protein</fullName>
    </recommendedName>
</protein>
<proteinExistence type="predicted"/>
<keyword evidence="3" id="KW-1185">Reference proteome</keyword>
<reference evidence="2 3" key="2">
    <citation type="journal article" date="2011" name="Stand. Genomic Sci.">
        <title>Complete genome sequence of Isosphaera pallida type strain (IS1B).</title>
        <authorList>
            <consortium name="US DOE Joint Genome Institute (JGI-PGF)"/>
            <person name="Goker M."/>
            <person name="Cleland D."/>
            <person name="Saunders E."/>
            <person name="Lapidus A."/>
            <person name="Nolan M."/>
            <person name="Lucas S."/>
            <person name="Hammon N."/>
            <person name="Deshpande S."/>
            <person name="Cheng J.F."/>
            <person name="Tapia R."/>
            <person name="Han C."/>
            <person name="Goodwin L."/>
            <person name="Pitluck S."/>
            <person name="Liolios K."/>
            <person name="Pagani I."/>
            <person name="Ivanova N."/>
            <person name="Mavromatis K."/>
            <person name="Pati A."/>
            <person name="Chen A."/>
            <person name="Palaniappan K."/>
            <person name="Land M."/>
            <person name="Hauser L."/>
            <person name="Chang Y.J."/>
            <person name="Jeffries C.D."/>
            <person name="Detter J.C."/>
            <person name="Beck B."/>
            <person name="Woyke T."/>
            <person name="Bristow J."/>
            <person name="Eisen J.A."/>
            <person name="Markowitz V."/>
            <person name="Hugenholtz P."/>
            <person name="Kyrpides N.C."/>
            <person name="Klenk H.P."/>
        </authorList>
    </citation>
    <scope>NUCLEOTIDE SEQUENCE [LARGE SCALE GENOMIC DNA]</scope>
    <source>
        <strain evidence="3">ATCC 43644 / DSM 9630 / IS1B</strain>
    </source>
</reference>
<dbReference type="AlphaFoldDB" id="E8R0U7"/>